<name>A0A6B0V6J5_IXORI</name>
<sequence length="260" mass="26531">MSGLTSGLTAAAAAAPASPDPPAGVATGSSLTDMGSSLTGPNEGSPFSPGMSSPLPLPIDRKSGLQSTSILPPPPLPDEEESSIDLGPPEESRFSMDFLPCWAGVGAADPSGVDRVSDRSWSGLQSSGTESSVARIWSGSWCEGGGNTLPVEDTGVVPPPPPSGVGGWDPPSVVGTDWALGGCCGGGACCWGWGVEAWGSIGGPPPRGPPKDCTCCCCCCWDCCWCWLPGPPTDVELSWDCSIWDICTEAPEFALPESWT</sequence>
<protein>
    <submittedName>
        <fullName evidence="2">Putative secreted protein</fullName>
    </submittedName>
</protein>
<proteinExistence type="predicted"/>
<dbReference type="AlphaFoldDB" id="A0A6B0V6J5"/>
<evidence type="ECO:0000256" key="1">
    <source>
        <dbReference type="SAM" id="MobiDB-lite"/>
    </source>
</evidence>
<evidence type="ECO:0000313" key="2">
    <source>
        <dbReference type="EMBL" id="MXU97311.1"/>
    </source>
</evidence>
<feature type="region of interest" description="Disordered" evidence="1">
    <location>
        <begin position="1"/>
        <end position="90"/>
    </location>
</feature>
<dbReference type="EMBL" id="GIFC01015228">
    <property type="protein sequence ID" value="MXU97311.1"/>
    <property type="molecule type" value="Transcribed_RNA"/>
</dbReference>
<organism evidence="2">
    <name type="scientific">Ixodes ricinus</name>
    <name type="common">Common tick</name>
    <name type="synonym">Acarus ricinus</name>
    <dbReference type="NCBI Taxonomy" id="34613"/>
    <lineage>
        <taxon>Eukaryota</taxon>
        <taxon>Metazoa</taxon>
        <taxon>Ecdysozoa</taxon>
        <taxon>Arthropoda</taxon>
        <taxon>Chelicerata</taxon>
        <taxon>Arachnida</taxon>
        <taxon>Acari</taxon>
        <taxon>Parasitiformes</taxon>
        <taxon>Ixodida</taxon>
        <taxon>Ixodoidea</taxon>
        <taxon>Ixodidae</taxon>
        <taxon>Ixodinae</taxon>
        <taxon>Ixodes</taxon>
    </lineage>
</organism>
<feature type="compositionally biased region" description="Polar residues" evidence="1">
    <location>
        <begin position="27"/>
        <end position="42"/>
    </location>
</feature>
<reference evidence="2" key="1">
    <citation type="submission" date="2019-12" db="EMBL/GenBank/DDBJ databases">
        <title>An insight into the sialome of adult female Ixodes ricinus ticks feeding for 6 days.</title>
        <authorList>
            <person name="Perner J."/>
            <person name="Ribeiro J.M.C."/>
        </authorList>
    </citation>
    <scope>NUCLEOTIDE SEQUENCE</scope>
    <source>
        <strain evidence="2">Semi-engorged</strain>
        <tissue evidence="2">Salivary glands</tissue>
    </source>
</reference>
<accession>A0A6B0V6J5</accession>